<keyword evidence="1" id="KW-1133">Transmembrane helix</keyword>
<organism evidence="2">
    <name type="scientific">uncultured Nocardioidaceae bacterium</name>
    <dbReference type="NCBI Taxonomy" id="253824"/>
    <lineage>
        <taxon>Bacteria</taxon>
        <taxon>Bacillati</taxon>
        <taxon>Actinomycetota</taxon>
        <taxon>Actinomycetes</taxon>
        <taxon>Propionibacteriales</taxon>
        <taxon>Nocardioidaceae</taxon>
        <taxon>environmental samples</taxon>
    </lineage>
</organism>
<gene>
    <name evidence="2" type="ORF">AVDCRST_MAG34-2682</name>
</gene>
<reference evidence="2" key="1">
    <citation type="submission" date="2020-02" db="EMBL/GenBank/DDBJ databases">
        <authorList>
            <person name="Meier V. D."/>
        </authorList>
    </citation>
    <scope>NUCLEOTIDE SEQUENCE</scope>
    <source>
        <strain evidence="2">AVDCRST_MAG34</strain>
    </source>
</reference>
<protein>
    <recommendedName>
        <fullName evidence="3">Glycosyltransferase RgtA/B/C/D-like domain-containing protein</fullName>
    </recommendedName>
</protein>
<keyword evidence="1" id="KW-0472">Membrane</keyword>
<keyword evidence="1" id="KW-0812">Transmembrane</keyword>
<feature type="transmembrane region" description="Helical" evidence="1">
    <location>
        <begin position="324"/>
        <end position="341"/>
    </location>
</feature>
<feature type="transmembrane region" description="Helical" evidence="1">
    <location>
        <begin position="299"/>
        <end position="318"/>
    </location>
</feature>
<evidence type="ECO:0008006" key="3">
    <source>
        <dbReference type="Google" id="ProtNLM"/>
    </source>
</evidence>
<accession>A0A6J4MNA6</accession>
<feature type="transmembrane region" description="Helical" evidence="1">
    <location>
        <begin position="166"/>
        <end position="199"/>
    </location>
</feature>
<feature type="transmembrane region" description="Helical" evidence="1">
    <location>
        <begin position="20"/>
        <end position="36"/>
    </location>
</feature>
<proteinExistence type="predicted"/>
<feature type="transmembrane region" description="Helical" evidence="1">
    <location>
        <begin position="353"/>
        <end position="374"/>
    </location>
</feature>
<evidence type="ECO:0000256" key="1">
    <source>
        <dbReference type="SAM" id="Phobius"/>
    </source>
</evidence>
<dbReference type="AlphaFoldDB" id="A0A6J4MNA6"/>
<name>A0A6J4MNA6_9ACTN</name>
<sequence length="508" mass="54603">MRRRGGAPLAVRVGHLDPLPWVAGAVALAVFVLHRWDGFLTRDLALYSYAGQQVANGVPPYDGVLNRAGPLAHLLPAVGVLAARAAGVDELLGMRVFYMLLTVVAIAVAYLLGRDFFVSRAAGLVTAATLLSFHAVVLYATGGPREKTPMLLLILGALWAAKDRRWFTAGVLVSLATLTLQIAFFFAFPAVLFLLLALVPRGARLAATVRVAVGGLVPVLVCIGYFLAVGALGSFFNGFLLLNASYQEADTLLSGPGQAWESMKHGYGRSLWFLLTGLALTAGFAVAAARREHRQRSPWLGPVAALALAVVVDLLWNLRDFDSWADAIPVLPVAALGFGAAAKALQERLPSRVALGASAAWLAVALVSVFVYTVTERPDVLVEQRRSVQAVLGTLGPEATVLSVEAPQALVLTGRSNPTRFQMFTGGMWRYVDDTWPGGIEGFRESMLEEERPAVVAINPDRLDSWQEGLDRSYVRIGRAPGWRWYARRTLGPDVIVDLKEAAAAAES</sequence>
<dbReference type="EMBL" id="CADCUI010000075">
    <property type="protein sequence ID" value="CAA9364132.1"/>
    <property type="molecule type" value="Genomic_DNA"/>
</dbReference>
<feature type="transmembrane region" description="Helical" evidence="1">
    <location>
        <begin position="211"/>
        <end position="236"/>
    </location>
</feature>
<feature type="transmembrane region" description="Helical" evidence="1">
    <location>
        <begin position="270"/>
        <end position="287"/>
    </location>
</feature>
<feature type="transmembrane region" description="Helical" evidence="1">
    <location>
        <begin position="96"/>
        <end position="112"/>
    </location>
</feature>
<feature type="transmembrane region" description="Helical" evidence="1">
    <location>
        <begin position="124"/>
        <end position="142"/>
    </location>
</feature>
<evidence type="ECO:0000313" key="2">
    <source>
        <dbReference type="EMBL" id="CAA9364132.1"/>
    </source>
</evidence>